<dbReference type="EMBL" id="PDCK01000041">
    <property type="protein sequence ID" value="PRQ42853.1"/>
    <property type="molecule type" value="Genomic_DNA"/>
</dbReference>
<protein>
    <submittedName>
        <fullName evidence="1">Uncharacterized protein</fullName>
    </submittedName>
</protein>
<gene>
    <name evidence="1" type="ORF">RchiOBHm_Chr3g0462141</name>
</gene>
<dbReference type="Proteomes" id="UP000238479">
    <property type="component" value="Chromosome 3"/>
</dbReference>
<sequence length="65" mass="7893">MGIRFPCQKLCHFLCRSRFQLHYHSHLVPLLPHNRLPHHPRLHNRLTYHCSWQHLLPFLHPSTAD</sequence>
<evidence type="ECO:0000313" key="1">
    <source>
        <dbReference type="EMBL" id="PRQ42853.1"/>
    </source>
</evidence>
<accession>A0A2P6R8U1</accession>
<keyword evidence="2" id="KW-1185">Reference proteome</keyword>
<proteinExistence type="predicted"/>
<organism evidence="1 2">
    <name type="scientific">Rosa chinensis</name>
    <name type="common">China rose</name>
    <dbReference type="NCBI Taxonomy" id="74649"/>
    <lineage>
        <taxon>Eukaryota</taxon>
        <taxon>Viridiplantae</taxon>
        <taxon>Streptophyta</taxon>
        <taxon>Embryophyta</taxon>
        <taxon>Tracheophyta</taxon>
        <taxon>Spermatophyta</taxon>
        <taxon>Magnoliopsida</taxon>
        <taxon>eudicotyledons</taxon>
        <taxon>Gunneridae</taxon>
        <taxon>Pentapetalae</taxon>
        <taxon>rosids</taxon>
        <taxon>fabids</taxon>
        <taxon>Rosales</taxon>
        <taxon>Rosaceae</taxon>
        <taxon>Rosoideae</taxon>
        <taxon>Rosoideae incertae sedis</taxon>
        <taxon>Rosa</taxon>
    </lineage>
</organism>
<name>A0A2P6R8U1_ROSCH</name>
<dbReference type="Gramene" id="PRQ42853">
    <property type="protein sequence ID" value="PRQ42853"/>
    <property type="gene ID" value="RchiOBHm_Chr3g0462141"/>
</dbReference>
<dbReference type="AlphaFoldDB" id="A0A2P6R8U1"/>
<reference evidence="1 2" key="1">
    <citation type="journal article" date="2018" name="Nat. Genet.">
        <title>The Rosa genome provides new insights in the design of modern roses.</title>
        <authorList>
            <person name="Bendahmane M."/>
        </authorList>
    </citation>
    <scope>NUCLEOTIDE SEQUENCE [LARGE SCALE GENOMIC DNA]</scope>
    <source>
        <strain evidence="2">cv. Old Blush</strain>
    </source>
</reference>
<comment type="caution">
    <text evidence="1">The sequence shown here is derived from an EMBL/GenBank/DDBJ whole genome shotgun (WGS) entry which is preliminary data.</text>
</comment>
<evidence type="ECO:0000313" key="2">
    <source>
        <dbReference type="Proteomes" id="UP000238479"/>
    </source>
</evidence>